<dbReference type="EMBL" id="PFFQ01000064">
    <property type="protein sequence ID" value="PIW14119.1"/>
    <property type="molecule type" value="Genomic_DNA"/>
</dbReference>
<proteinExistence type="predicted"/>
<comment type="caution">
    <text evidence="2">The sequence shown here is derived from an EMBL/GenBank/DDBJ whole genome shotgun (WGS) entry which is preliminary data.</text>
</comment>
<organism evidence="2 3">
    <name type="scientific">bacterium (Candidatus Blackallbacteria) CG17_big_fil_post_rev_8_21_14_2_50_48_46</name>
    <dbReference type="NCBI Taxonomy" id="2014261"/>
    <lineage>
        <taxon>Bacteria</taxon>
        <taxon>Candidatus Blackallbacteria</taxon>
    </lineage>
</organism>
<feature type="region of interest" description="Disordered" evidence="1">
    <location>
        <begin position="1"/>
        <end position="43"/>
    </location>
</feature>
<protein>
    <submittedName>
        <fullName evidence="2">Uncharacterized protein</fullName>
    </submittedName>
</protein>
<reference evidence="2 3" key="1">
    <citation type="submission" date="2017-09" db="EMBL/GenBank/DDBJ databases">
        <title>Depth-based differentiation of microbial function through sediment-hosted aquifers and enrichment of novel symbionts in the deep terrestrial subsurface.</title>
        <authorList>
            <person name="Probst A.J."/>
            <person name="Ladd B."/>
            <person name="Jarett J.K."/>
            <person name="Geller-Mcgrath D.E."/>
            <person name="Sieber C.M."/>
            <person name="Emerson J.B."/>
            <person name="Anantharaman K."/>
            <person name="Thomas B.C."/>
            <person name="Malmstrom R."/>
            <person name="Stieglmeier M."/>
            <person name="Klingl A."/>
            <person name="Woyke T."/>
            <person name="Ryan C.M."/>
            <person name="Banfield J.F."/>
        </authorList>
    </citation>
    <scope>NUCLEOTIDE SEQUENCE [LARGE SCALE GENOMIC DNA]</scope>
    <source>
        <strain evidence="2">CG17_big_fil_post_rev_8_21_14_2_50_48_46</strain>
    </source>
</reference>
<evidence type="ECO:0000313" key="3">
    <source>
        <dbReference type="Proteomes" id="UP000231019"/>
    </source>
</evidence>
<dbReference type="AlphaFoldDB" id="A0A2M7FZ75"/>
<evidence type="ECO:0000256" key="1">
    <source>
        <dbReference type="SAM" id="MobiDB-lite"/>
    </source>
</evidence>
<name>A0A2M7FZ75_9BACT</name>
<sequence>MPSVQQPAYNTPIPGATPGRSPVSPFARNGETGAPGGFNADSVQTQPMARGIQPNINLLHDKQSQLSPFHRPDGKPVDFLEQPATAPGKPNQPAEPAKIVFTLPKDIPEGPAMANIEQLMQQEAQQVQSPQQAVQLIAAHSDASKQARETSNRITWGARYYATQAAEAAEQIHSQWKQLDPQQKQVLMARVTEYRDQAVGLLNEAKKHGITTYNEALKANLLYNQFFTTQGPFIETISPEDRQQIKAELDDAWSRWNGSFQKEWQGQMVQAKGIMTIIDETSAEVASHLHRMNSVLSQLN</sequence>
<feature type="region of interest" description="Disordered" evidence="1">
    <location>
        <begin position="69"/>
        <end position="95"/>
    </location>
</feature>
<dbReference type="Proteomes" id="UP000231019">
    <property type="component" value="Unassembled WGS sequence"/>
</dbReference>
<accession>A0A2M7FZ75</accession>
<evidence type="ECO:0000313" key="2">
    <source>
        <dbReference type="EMBL" id="PIW14119.1"/>
    </source>
</evidence>
<gene>
    <name evidence="2" type="ORF">COW36_23000</name>
</gene>